<evidence type="ECO:0000256" key="2">
    <source>
        <dbReference type="SAM" id="SignalP"/>
    </source>
</evidence>
<sequence length="266" mass="29404">MHLLTRLLAVGARLLLTLKARGKLSKDHEVKKPRGGRTLGVANYLSKDVDGLFKIIKKVLPIGGKGWGNVEDEFLSRAAVNGQPARTAKSLETKFKQLVKVSKPMGDAECPLQVERAHQIDWLLNEKAGTQDLDDSEIVDANEEESDGDSDDGDNDDGDKPISISSDGEEDILKKASRKKSVTVKSETHAPSLGPIARRTVSNRLDTPFTQNTRTPRNAPTNLLNSISSFMMHKLHQMTLGTAYFKQTVIAVTPSNVQIMWYSNWR</sequence>
<evidence type="ECO:0000313" key="4">
    <source>
        <dbReference type="EMBL" id="KIM82645.1"/>
    </source>
</evidence>
<dbReference type="PANTHER" id="PTHR34409">
    <property type="entry name" value="SET DOMAIN-CONTAINING PROTEIN"/>
    <property type="match status" value="1"/>
</dbReference>
<organism evidence="4 5">
    <name type="scientific">Piloderma croceum (strain F 1598)</name>
    <dbReference type="NCBI Taxonomy" id="765440"/>
    <lineage>
        <taxon>Eukaryota</taxon>
        <taxon>Fungi</taxon>
        <taxon>Dikarya</taxon>
        <taxon>Basidiomycota</taxon>
        <taxon>Agaricomycotina</taxon>
        <taxon>Agaricomycetes</taxon>
        <taxon>Agaricomycetidae</taxon>
        <taxon>Atheliales</taxon>
        <taxon>Atheliaceae</taxon>
        <taxon>Piloderma</taxon>
    </lineage>
</organism>
<feature type="region of interest" description="Disordered" evidence="1">
    <location>
        <begin position="141"/>
        <end position="202"/>
    </location>
</feature>
<dbReference type="Proteomes" id="UP000054166">
    <property type="component" value="Unassembled WGS sequence"/>
</dbReference>
<dbReference type="InParanoid" id="A0A0C3FDZ6"/>
<gene>
    <name evidence="4" type="ORF">PILCRDRAFT_88637</name>
</gene>
<proteinExistence type="predicted"/>
<feature type="compositionally biased region" description="Acidic residues" evidence="1">
    <location>
        <begin position="141"/>
        <end position="157"/>
    </location>
</feature>
<feature type="chain" id="PRO_5002174424" description="DUF6818 domain-containing protein" evidence="2">
    <location>
        <begin position="23"/>
        <end position="266"/>
    </location>
</feature>
<dbReference type="PANTHER" id="PTHR34409:SF1">
    <property type="entry name" value="MYB-LIKE DOMAIN-CONTAINING PROTEIN"/>
    <property type="match status" value="1"/>
</dbReference>
<dbReference type="InterPro" id="IPR049203">
    <property type="entry name" value="DUF6818"/>
</dbReference>
<feature type="domain" description="DUF6818" evidence="3">
    <location>
        <begin position="61"/>
        <end position="141"/>
    </location>
</feature>
<dbReference type="HOGENOM" id="CLU_1046282_0_0_1"/>
<protein>
    <recommendedName>
        <fullName evidence="3">DUF6818 domain-containing protein</fullName>
    </recommendedName>
</protein>
<feature type="signal peptide" evidence="2">
    <location>
        <begin position="1"/>
        <end position="22"/>
    </location>
</feature>
<keyword evidence="2" id="KW-0732">Signal</keyword>
<evidence type="ECO:0000313" key="5">
    <source>
        <dbReference type="Proteomes" id="UP000054166"/>
    </source>
</evidence>
<name>A0A0C3FDZ6_PILCF</name>
<dbReference type="AlphaFoldDB" id="A0A0C3FDZ6"/>
<reference evidence="5" key="2">
    <citation type="submission" date="2015-01" db="EMBL/GenBank/DDBJ databases">
        <title>Evolutionary Origins and Diversification of the Mycorrhizal Mutualists.</title>
        <authorList>
            <consortium name="DOE Joint Genome Institute"/>
            <consortium name="Mycorrhizal Genomics Consortium"/>
            <person name="Kohler A."/>
            <person name="Kuo A."/>
            <person name="Nagy L.G."/>
            <person name="Floudas D."/>
            <person name="Copeland A."/>
            <person name="Barry K.W."/>
            <person name="Cichocki N."/>
            <person name="Veneault-Fourrey C."/>
            <person name="LaButti K."/>
            <person name="Lindquist E.A."/>
            <person name="Lipzen A."/>
            <person name="Lundell T."/>
            <person name="Morin E."/>
            <person name="Murat C."/>
            <person name="Riley R."/>
            <person name="Ohm R."/>
            <person name="Sun H."/>
            <person name="Tunlid A."/>
            <person name="Henrissat B."/>
            <person name="Grigoriev I.V."/>
            <person name="Hibbett D.S."/>
            <person name="Martin F."/>
        </authorList>
    </citation>
    <scope>NUCLEOTIDE SEQUENCE [LARGE SCALE GENOMIC DNA]</scope>
    <source>
        <strain evidence="5">F 1598</strain>
    </source>
</reference>
<dbReference type="EMBL" id="KN832994">
    <property type="protein sequence ID" value="KIM82645.1"/>
    <property type="molecule type" value="Genomic_DNA"/>
</dbReference>
<accession>A0A0C3FDZ6</accession>
<dbReference type="Pfam" id="PF20681">
    <property type="entry name" value="DUF6818"/>
    <property type="match status" value="1"/>
</dbReference>
<dbReference type="OrthoDB" id="99432at2759"/>
<keyword evidence="5" id="KW-1185">Reference proteome</keyword>
<evidence type="ECO:0000259" key="3">
    <source>
        <dbReference type="Pfam" id="PF20681"/>
    </source>
</evidence>
<reference evidence="4 5" key="1">
    <citation type="submission" date="2014-04" db="EMBL/GenBank/DDBJ databases">
        <authorList>
            <consortium name="DOE Joint Genome Institute"/>
            <person name="Kuo A."/>
            <person name="Tarkka M."/>
            <person name="Buscot F."/>
            <person name="Kohler A."/>
            <person name="Nagy L.G."/>
            <person name="Floudas D."/>
            <person name="Copeland A."/>
            <person name="Barry K.W."/>
            <person name="Cichocki N."/>
            <person name="Veneault-Fourrey C."/>
            <person name="LaButti K."/>
            <person name="Lindquist E.A."/>
            <person name="Lipzen A."/>
            <person name="Lundell T."/>
            <person name="Morin E."/>
            <person name="Murat C."/>
            <person name="Sun H."/>
            <person name="Tunlid A."/>
            <person name="Henrissat B."/>
            <person name="Grigoriev I.V."/>
            <person name="Hibbett D.S."/>
            <person name="Martin F."/>
            <person name="Nordberg H.P."/>
            <person name="Cantor M.N."/>
            <person name="Hua S.X."/>
        </authorList>
    </citation>
    <scope>NUCLEOTIDE SEQUENCE [LARGE SCALE GENOMIC DNA]</scope>
    <source>
        <strain evidence="4 5">F 1598</strain>
    </source>
</reference>
<dbReference type="STRING" id="765440.A0A0C3FDZ6"/>
<evidence type="ECO:0000256" key="1">
    <source>
        <dbReference type="SAM" id="MobiDB-lite"/>
    </source>
</evidence>